<evidence type="ECO:0000256" key="5">
    <source>
        <dbReference type="SAM" id="Phobius"/>
    </source>
</evidence>
<feature type="compositionally biased region" description="Low complexity" evidence="4">
    <location>
        <begin position="54"/>
        <end position="68"/>
    </location>
</feature>
<keyword evidence="1 3" id="KW-0547">Nucleotide-binding</keyword>
<keyword evidence="7" id="KW-0132">Cell division</keyword>
<comment type="caution">
    <text evidence="7">The sequence shown here is derived from an EMBL/GenBank/DDBJ whole genome shotgun (WGS) entry which is preliminary data.</text>
</comment>
<dbReference type="EMBL" id="PEBK01000006">
    <property type="protein sequence ID" value="PJM75088.1"/>
    <property type="molecule type" value="Genomic_DNA"/>
</dbReference>
<evidence type="ECO:0000256" key="3">
    <source>
        <dbReference type="PROSITE-ProRule" id="PRU00289"/>
    </source>
</evidence>
<keyword evidence="5" id="KW-0812">Transmembrane</keyword>
<keyword evidence="8" id="KW-1185">Reference proteome</keyword>
<feature type="region of interest" description="Disordered" evidence="4">
    <location>
        <begin position="448"/>
        <end position="491"/>
    </location>
</feature>
<keyword evidence="7" id="KW-0131">Cell cycle</keyword>
<dbReference type="PROSITE" id="PS50901">
    <property type="entry name" value="FTSK"/>
    <property type="match status" value="1"/>
</dbReference>
<dbReference type="Proteomes" id="UP000231451">
    <property type="component" value="Unassembled WGS sequence"/>
</dbReference>
<keyword evidence="5" id="KW-1133">Transmembrane helix</keyword>
<keyword evidence="2 3" id="KW-0067">ATP-binding</keyword>
<sequence length="613" mass="66037">MIAPAVGQLMLLAMMAVEGRWTFAGLIIPGFIGCVASALAMLLSQRHAPDYGHPAADSPDSPASAAASQSREDSADHHAAEIPTADLESLLGLNTATATDVWRGIVRRWHDADDASSCWTVPIGMTDRERYDVDLPGSGPHALVAGTTGSGKSVLLESWCLSMACRVPPNRLNFVFLDFKGGSAFRVLHRLPHTVGFVSDLDISHAVRALRVIETELKRREHLAAARHAASVDELEDPPARLMVVIDEFHALRNQLPDYMDRLVSLASLGRSLGMHLVVCTQNPMGQVTTDMKANIGLNICLRVRDPLQSAELIGDSRAALISPQQPGVAYSFDGERRVRFRCASPRRAEALVTGCARATRFLGLEPPPPLFSAPLPRTLPPDRAPVVRIASGTPEALCIGLEDTGVRLSPCLLPLDQGNIAVVGADGRGKSTLLGVIADRLARSGLPFRATGRTPSGPFDRPAPDVRNTEPSVGSRETTSQGPVSQGSVSPGRIRRRFWLVDDADALIDPLSTGNCADEFRSALRDPHHVVVFSLGSCRHLRFPEHCGVRIIFPTGDRAIDMMAGIPMTILASLTDTDIATAGRAVLLSRGRSMIIQCVRGEPIWRIQHLKA</sequence>
<name>A0A2M9HE50_9BIFI</name>
<dbReference type="SUPFAM" id="SSF52540">
    <property type="entry name" value="P-loop containing nucleoside triphosphate hydrolases"/>
    <property type="match status" value="2"/>
</dbReference>
<keyword evidence="5" id="KW-0472">Membrane</keyword>
<dbReference type="SMART" id="SM00382">
    <property type="entry name" value="AAA"/>
    <property type="match status" value="2"/>
</dbReference>
<evidence type="ECO:0000256" key="4">
    <source>
        <dbReference type="SAM" id="MobiDB-lite"/>
    </source>
</evidence>
<dbReference type="GO" id="GO:0005524">
    <property type="term" value="F:ATP binding"/>
    <property type="evidence" value="ECO:0007669"/>
    <property type="project" value="UniProtKB-UniRule"/>
</dbReference>
<dbReference type="CDD" id="cd01127">
    <property type="entry name" value="TrwB_TraG_TraD_VirD4"/>
    <property type="match status" value="1"/>
</dbReference>
<feature type="binding site" evidence="3">
    <location>
        <begin position="146"/>
        <end position="153"/>
    </location>
    <ligand>
        <name>ATP</name>
        <dbReference type="ChEBI" id="CHEBI:30616"/>
    </ligand>
</feature>
<dbReference type="GO" id="GO:0051301">
    <property type="term" value="P:cell division"/>
    <property type="evidence" value="ECO:0007669"/>
    <property type="project" value="UniProtKB-KW"/>
</dbReference>
<evidence type="ECO:0000313" key="8">
    <source>
        <dbReference type="Proteomes" id="UP000231451"/>
    </source>
</evidence>
<feature type="domain" description="FtsK" evidence="6">
    <location>
        <begin position="128"/>
        <end position="311"/>
    </location>
</feature>
<dbReference type="PANTHER" id="PTHR22683:SF1">
    <property type="entry name" value="TYPE VII SECRETION SYSTEM PROTEIN ESSC"/>
    <property type="match status" value="1"/>
</dbReference>
<dbReference type="AlphaFoldDB" id="A0A2M9HE50"/>
<organism evidence="7 8">
    <name type="scientific">Bifidobacterium simiarum</name>
    <dbReference type="NCBI Taxonomy" id="2045441"/>
    <lineage>
        <taxon>Bacteria</taxon>
        <taxon>Bacillati</taxon>
        <taxon>Actinomycetota</taxon>
        <taxon>Actinomycetes</taxon>
        <taxon>Bifidobacteriales</taxon>
        <taxon>Bifidobacteriaceae</taxon>
        <taxon>Bifidobacterium</taxon>
    </lineage>
</organism>
<gene>
    <name evidence="7" type="ORF">CSQ87_07180</name>
</gene>
<protein>
    <submittedName>
        <fullName evidence="7">Cell division protein FtsK</fullName>
    </submittedName>
</protein>
<feature type="compositionally biased region" description="Polar residues" evidence="4">
    <location>
        <begin position="470"/>
        <end position="490"/>
    </location>
</feature>
<dbReference type="InterPro" id="IPR027417">
    <property type="entry name" value="P-loop_NTPase"/>
</dbReference>
<dbReference type="Pfam" id="PF01580">
    <property type="entry name" value="FtsK_SpoIIIE"/>
    <property type="match status" value="1"/>
</dbReference>
<evidence type="ECO:0000256" key="1">
    <source>
        <dbReference type="ARBA" id="ARBA00022741"/>
    </source>
</evidence>
<dbReference type="GO" id="GO:0003677">
    <property type="term" value="F:DNA binding"/>
    <property type="evidence" value="ECO:0007669"/>
    <property type="project" value="InterPro"/>
</dbReference>
<reference evidence="7 8" key="1">
    <citation type="submission" date="2017-10" db="EMBL/GenBank/DDBJ databases">
        <title>Draft genome sequences of strains TRE 1, TRE 9, TRE H and TRI 7, isolated from tamarins, belonging to four potential novel Bifidobacterium species.</title>
        <authorList>
            <person name="Mattarelli P."/>
            <person name="Modesto M."/>
            <person name="Puglisi E."/>
            <person name="Morelli L."/>
            <person name="Spezio C."/>
            <person name="Bonetti A."/>
            <person name="Sandri C."/>
        </authorList>
    </citation>
    <scope>NUCLEOTIDE SEQUENCE [LARGE SCALE GENOMIC DNA]</scope>
    <source>
        <strain evidence="8">TRI7</strain>
    </source>
</reference>
<evidence type="ECO:0000313" key="7">
    <source>
        <dbReference type="EMBL" id="PJM75088.1"/>
    </source>
</evidence>
<evidence type="ECO:0000259" key="6">
    <source>
        <dbReference type="PROSITE" id="PS50901"/>
    </source>
</evidence>
<accession>A0A2M9HE50</accession>
<feature type="region of interest" description="Disordered" evidence="4">
    <location>
        <begin position="51"/>
        <end position="78"/>
    </location>
</feature>
<feature type="transmembrane region" description="Helical" evidence="5">
    <location>
        <begin position="21"/>
        <end position="43"/>
    </location>
</feature>
<dbReference type="OrthoDB" id="9807790at2"/>
<dbReference type="InterPro" id="IPR050206">
    <property type="entry name" value="FtsK/SpoIIIE/SftA"/>
</dbReference>
<proteinExistence type="predicted"/>
<dbReference type="InterPro" id="IPR002543">
    <property type="entry name" value="FtsK_dom"/>
</dbReference>
<evidence type="ECO:0000256" key="2">
    <source>
        <dbReference type="ARBA" id="ARBA00022840"/>
    </source>
</evidence>
<dbReference type="Gene3D" id="3.40.50.300">
    <property type="entry name" value="P-loop containing nucleotide triphosphate hydrolases"/>
    <property type="match status" value="1"/>
</dbReference>
<dbReference type="InterPro" id="IPR003593">
    <property type="entry name" value="AAA+_ATPase"/>
</dbReference>
<dbReference type="PANTHER" id="PTHR22683">
    <property type="entry name" value="SPORULATION PROTEIN RELATED"/>
    <property type="match status" value="1"/>
</dbReference>